<feature type="domain" description="Helicase ATP-binding" evidence="5">
    <location>
        <begin position="472"/>
        <end position="654"/>
    </location>
</feature>
<dbReference type="PROSITE" id="PS51192">
    <property type="entry name" value="HELICASE_ATP_BIND_1"/>
    <property type="match status" value="1"/>
</dbReference>
<feature type="region of interest" description="Disordered" evidence="4">
    <location>
        <begin position="831"/>
        <end position="862"/>
    </location>
</feature>
<evidence type="ECO:0000313" key="7">
    <source>
        <dbReference type="EMBL" id="TKA82664.1"/>
    </source>
</evidence>
<dbReference type="InterPro" id="IPR038718">
    <property type="entry name" value="SNF2-like_sf"/>
</dbReference>
<dbReference type="Gene3D" id="3.40.50.10810">
    <property type="entry name" value="Tandem AAA-ATPase domain"/>
    <property type="match status" value="1"/>
</dbReference>
<evidence type="ECO:0000256" key="2">
    <source>
        <dbReference type="ARBA" id="ARBA00022801"/>
    </source>
</evidence>
<dbReference type="Pfam" id="PF00176">
    <property type="entry name" value="SNF2-rel_dom"/>
    <property type="match status" value="1"/>
</dbReference>
<dbReference type="GO" id="GO:0005524">
    <property type="term" value="F:ATP binding"/>
    <property type="evidence" value="ECO:0007669"/>
    <property type="project" value="UniProtKB-KW"/>
</dbReference>
<feature type="region of interest" description="Disordered" evidence="4">
    <location>
        <begin position="12"/>
        <end position="181"/>
    </location>
</feature>
<keyword evidence="2" id="KW-0378">Hydrolase</keyword>
<dbReference type="PANTHER" id="PTHR45626">
    <property type="entry name" value="TRANSCRIPTION TERMINATION FACTOR 2-RELATED"/>
    <property type="match status" value="1"/>
</dbReference>
<dbReference type="CDD" id="cd18008">
    <property type="entry name" value="DEXDc_SHPRH-like"/>
    <property type="match status" value="1"/>
</dbReference>
<dbReference type="STRING" id="329884.A0A4U0XXI9"/>
<evidence type="ECO:0000256" key="4">
    <source>
        <dbReference type="SAM" id="MobiDB-lite"/>
    </source>
</evidence>
<feature type="compositionally biased region" description="Acidic residues" evidence="4">
    <location>
        <begin position="841"/>
        <end position="856"/>
    </location>
</feature>
<name>A0A4U0XXI9_9PEZI</name>
<evidence type="ECO:0000256" key="1">
    <source>
        <dbReference type="ARBA" id="ARBA00022741"/>
    </source>
</evidence>
<dbReference type="GO" id="GO:0016787">
    <property type="term" value="F:hydrolase activity"/>
    <property type="evidence" value="ECO:0007669"/>
    <property type="project" value="UniProtKB-KW"/>
</dbReference>
<feature type="compositionally biased region" description="Polar residues" evidence="4">
    <location>
        <begin position="108"/>
        <end position="120"/>
    </location>
</feature>
<comment type="caution">
    <text evidence="7">The sequence shown here is derived from an EMBL/GenBank/DDBJ whole genome shotgun (WGS) entry which is preliminary data.</text>
</comment>
<dbReference type="Gene3D" id="3.40.50.300">
    <property type="entry name" value="P-loop containing nucleotide triphosphate hydrolases"/>
    <property type="match status" value="1"/>
</dbReference>
<organism evidence="7 8">
    <name type="scientific">Friedmanniomyces simplex</name>
    <dbReference type="NCBI Taxonomy" id="329884"/>
    <lineage>
        <taxon>Eukaryota</taxon>
        <taxon>Fungi</taxon>
        <taxon>Dikarya</taxon>
        <taxon>Ascomycota</taxon>
        <taxon>Pezizomycotina</taxon>
        <taxon>Dothideomycetes</taxon>
        <taxon>Dothideomycetidae</taxon>
        <taxon>Mycosphaerellales</taxon>
        <taxon>Teratosphaeriaceae</taxon>
        <taxon>Friedmanniomyces</taxon>
    </lineage>
</organism>
<proteinExistence type="predicted"/>
<feature type="compositionally biased region" description="Basic and acidic residues" evidence="4">
    <location>
        <begin position="155"/>
        <end position="165"/>
    </location>
</feature>
<evidence type="ECO:0008006" key="9">
    <source>
        <dbReference type="Google" id="ProtNLM"/>
    </source>
</evidence>
<dbReference type="EMBL" id="NAJQ01000028">
    <property type="protein sequence ID" value="TKA82664.1"/>
    <property type="molecule type" value="Genomic_DNA"/>
</dbReference>
<dbReference type="InterPro" id="IPR001650">
    <property type="entry name" value="Helicase_C-like"/>
</dbReference>
<keyword evidence="3" id="KW-0067">ATP-binding</keyword>
<dbReference type="PROSITE" id="PS51194">
    <property type="entry name" value="HELICASE_CTER"/>
    <property type="match status" value="1"/>
</dbReference>
<feature type="compositionally biased region" description="Polar residues" evidence="4">
    <location>
        <begin position="83"/>
        <end position="96"/>
    </location>
</feature>
<dbReference type="Proteomes" id="UP000309340">
    <property type="component" value="Unassembled WGS sequence"/>
</dbReference>
<evidence type="ECO:0000259" key="6">
    <source>
        <dbReference type="PROSITE" id="PS51194"/>
    </source>
</evidence>
<evidence type="ECO:0000259" key="5">
    <source>
        <dbReference type="PROSITE" id="PS51192"/>
    </source>
</evidence>
<dbReference type="InterPro" id="IPR000330">
    <property type="entry name" value="SNF2_N"/>
</dbReference>
<dbReference type="InterPro" id="IPR014001">
    <property type="entry name" value="Helicase_ATP-bd"/>
</dbReference>
<dbReference type="InterPro" id="IPR027417">
    <property type="entry name" value="P-loop_NTPase"/>
</dbReference>
<dbReference type="Pfam" id="PF00271">
    <property type="entry name" value="Helicase_C"/>
    <property type="match status" value="1"/>
</dbReference>
<dbReference type="PANTHER" id="PTHR45626:SF52">
    <property type="entry name" value="SINGLE-STRANDED DNA-DEPENDENT ATPASE (EUROFUNG)"/>
    <property type="match status" value="1"/>
</dbReference>
<dbReference type="AlphaFoldDB" id="A0A4U0XXI9"/>
<dbReference type="SMART" id="SM00490">
    <property type="entry name" value="HELICc"/>
    <property type="match status" value="1"/>
</dbReference>
<evidence type="ECO:0000313" key="8">
    <source>
        <dbReference type="Proteomes" id="UP000309340"/>
    </source>
</evidence>
<dbReference type="SMART" id="SM00487">
    <property type="entry name" value="DEXDc"/>
    <property type="match status" value="1"/>
</dbReference>
<dbReference type="GO" id="GO:0008094">
    <property type="term" value="F:ATP-dependent activity, acting on DNA"/>
    <property type="evidence" value="ECO:0007669"/>
    <property type="project" value="TreeGrafter"/>
</dbReference>
<evidence type="ECO:0000256" key="3">
    <source>
        <dbReference type="ARBA" id="ARBA00022840"/>
    </source>
</evidence>
<protein>
    <recommendedName>
        <fullName evidence="9">DNA repair protein RAD5</fullName>
    </recommendedName>
</protein>
<feature type="domain" description="Helicase C-terminal" evidence="6">
    <location>
        <begin position="969"/>
        <end position="1131"/>
    </location>
</feature>
<dbReference type="InterPro" id="IPR049730">
    <property type="entry name" value="SNF2/RAD54-like_C"/>
</dbReference>
<accession>A0A4U0XXI9</accession>
<keyword evidence="1" id="KW-0547">Nucleotide-binding</keyword>
<sequence>MSGFNFVSGWTPQFGINSRAPTPANPGMMQQFEPYGPKQSRKPAPAAPPPTVDDVRASFPRYDPNVLLGGAKAAINGGPVSNGAPSNDNSQSTTAEPGTGEALGFSHFMSNLHPTVNRDSVPQRKRKAETNDDDDTPAKQKSTFTGISKGGIISEHLRAEREKAAAEAGPSNIAIDLTADDDDGKGKDDDLMFMGEKQKKSVSEENKEVCLGGLQGKANISRIPMYSDRALAGLGKDTWPRLKLDHRRSENGQNNLKIELLDRAQRVVGLIEFRVAAALVPLLNGNNTNRLRMVVWLAQWPRAKNDRPGQHVSKHLDIQIILYAPRKHTAMIGKYLSQKQLFLTSLAGVYIGKELENPHVPVNFGGRGERKPQMSQPVHQVVRDPNELRREAQGMFDKMIRHEDLAEMEAEPSIIKTPLLAHQKQALQFMTDHEHNAPPKAGEAPAFSLWKPERSRHGHDVWVHVITGQEEANEPKPVYGGILADMMGLGKTLSILSLIAHTKKEAEAFGQKELPRSSEYLERNAKTTVIICPKSVMSNWQEQIKIHVKSNKLSYYNYHGSNRHQDLDELAKYDIILTTYGTAAEDLKAKGKALFQVNWFRIVLDEAHGIRNQNTGVSKACIALTAERRWAVTGTPVQNGLNDMGALVKFLRIYPFDHSHTWNTHIIIPLKSGNTDVIAHLRLLVDSITLRRLKDKIGLKDRKEVENHLEFSEADRKVYERIANQSSRDMMLMTGGKTAMKGKAYAHMLRLIDRMRRYCAHGLDMFNEEDRKQIAEGMNPDNAIAVDLGDEPDYEPYEFIGKQQAYETLHLINESDTDRCEKCGNKLSDKPLDAEGNADASGDEEDETSSDSESDDSGTTNTKADDVLSYLTPCFHVLCPGCKDTYIEQANESMTVDQRHECPSCNTFIRFGLFEFHRSGLQEYLDEKNAKTKKRNGRRIWDETNYNGPSAKVLALIHDLQLAAAESADLEALGEPPIRSVVFSQWTSYLDLIEVALEEHEIGFTRLDGTMSIGQRTRVMELFKTDPRVTVILVSIKAGGQGLNFTAASRVFMMEPQYNPGVEQQAIDRVHRLGQRRDVLITHYFITNTIEQKIQQLQRRKEDLARFTLERKLSKVEEAKKRIEGLRDLFR</sequence>
<dbReference type="CDD" id="cd18793">
    <property type="entry name" value="SF2_C_SNF"/>
    <property type="match status" value="1"/>
</dbReference>
<dbReference type="GO" id="GO:0005634">
    <property type="term" value="C:nucleus"/>
    <property type="evidence" value="ECO:0007669"/>
    <property type="project" value="TreeGrafter"/>
</dbReference>
<dbReference type="GO" id="GO:0006281">
    <property type="term" value="P:DNA repair"/>
    <property type="evidence" value="ECO:0007669"/>
    <property type="project" value="TreeGrafter"/>
</dbReference>
<dbReference type="OrthoDB" id="448448at2759"/>
<dbReference type="SUPFAM" id="SSF52540">
    <property type="entry name" value="P-loop containing nucleoside triphosphate hydrolases"/>
    <property type="match status" value="2"/>
</dbReference>
<keyword evidence="8" id="KW-1185">Reference proteome</keyword>
<gene>
    <name evidence="7" type="ORF">B0A55_01475</name>
</gene>
<dbReference type="InterPro" id="IPR050628">
    <property type="entry name" value="SNF2_RAD54_helicase_TF"/>
</dbReference>
<reference evidence="7 8" key="1">
    <citation type="submission" date="2017-03" db="EMBL/GenBank/DDBJ databases">
        <title>Genomes of endolithic fungi from Antarctica.</title>
        <authorList>
            <person name="Coleine C."/>
            <person name="Masonjones S."/>
            <person name="Stajich J.E."/>
        </authorList>
    </citation>
    <scope>NUCLEOTIDE SEQUENCE [LARGE SCALE GENOMIC DNA]</scope>
    <source>
        <strain evidence="7 8">CCFEE 5184</strain>
    </source>
</reference>